<organism evidence="2 3">
    <name type="scientific">Ascaris lumbricoides</name>
    <name type="common">Giant roundworm</name>
    <dbReference type="NCBI Taxonomy" id="6252"/>
    <lineage>
        <taxon>Eukaryota</taxon>
        <taxon>Metazoa</taxon>
        <taxon>Ecdysozoa</taxon>
        <taxon>Nematoda</taxon>
        <taxon>Chromadorea</taxon>
        <taxon>Rhabditida</taxon>
        <taxon>Spirurina</taxon>
        <taxon>Ascaridomorpha</taxon>
        <taxon>Ascaridoidea</taxon>
        <taxon>Ascarididae</taxon>
        <taxon>Ascaris</taxon>
    </lineage>
</organism>
<keyword evidence="2" id="KW-1185">Reference proteome</keyword>
<feature type="compositionally biased region" description="Basic and acidic residues" evidence="1">
    <location>
        <begin position="13"/>
        <end position="30"/>
    </location>
</feature>
<name>A0A0M3HRL1_ASCLU</name>
<proteinExistence type="predicted"/>
<reference evidence="3" key="1">
    <citation type="submission" date="2017-02" db="UniProtKB">
        <authorList>
            <consortium name="WormBaseParasite"/>
        </authorList>
    </citation>
    <scope>IDENTIFICATION</scope>
</reference>
<dbReference type="AlphaFoldDB" id="A0A0M3HRL1"/>
<accession>A0A0M3HRL1</accession>
<protein>
    <submittedName>
        <fullName evidence="3">Ovule protein</fullName>
    </submittedName>
</protein>
<dbReference type="Proteomes" id="UP000036681">
    <property type="component" value="Unplaced"/>
</dbReference>
<evidence type="ECO:0000256" key="1">
    <source>
        <dbReference type="SAM" id="MobiDB-lite"/>
    </source>
</evidence>
<evidence type="ECO:0000313" key="2">
    <source>
        <dbReference type="Proteomes" id="UP000036681"/>
    </source>
</evidence>
<feature type="region of interest" description="Disordered" evidence="1">
    <location>
        <begin position="1"/>
        <end position="30"/>
    </location>
</feature>
<evidence type="ECO:0000313" key="3">
    <source>
        <dbReference type="WBParaSite" id="ALUE_0000496101-mRNA-1"/>
    </source>
</evidence>
<sequence length="105" mass="12249">MRRVSSEASNRSGKKELRSDYKQDQCKNEKKGLSIRCSGRGIEIGSERTLQKMSEFSKNKDLFDFSPTLIPTPTPYQFLNFWQRSKDRAIFCVRQSNSFPTYLLL</sequence>
<dbReference type="WBParaSite" id="ALUE_0000496101-mRNA-1">
    <property type="protein sequence ID" value="ALUE_0000496101-mRNA-1"/>
    <property type="gene ID" value="ALUE_0000496101"/>
</dbReference>
<feature type="compositionally biased region" description="Polar residues" evidence="1">
    <location>
        <begin position="1"/>
        <end position="11"/>
    </location>
</feature>